<reference evidence="2" key="1">
    <citation type="journal article" date="2019" name="Int. J. Syst. Evol. Microbiol.">
        <title>The Global Catalogue of Microorganisms (GCM) 10K type strain sequencing project: providing services to taxonomists for standard genome sequencing and annotation.</title>
        <authorList>
            <consortium name="The Broad Institute Genomics Platform"/>
            <consortium name="The Broad Institute Genome Sequencing Center for Infectious Disease"/>
            <person name="Wu L."/>
            <person name="Ma J."/>
        </authorList>
    </citation>
    <scope>NUCLEOTIDE SEQUENCE [LARGE SCALE GENOMIC DNA]</scope>
    <source>
        <strain evidence="2">KCTC 52165</strain>
    </source>
</reference>
<dbReference type="EMBL" id="JBHRTK010000009">
    <property type="protein sequence ID" value="MFC3205996.1"/>
    <property type="molecule type" value="Genomic_DNA"/>
</dbReference>
<sequence length="78" mass="9174">MPTLLVWHGHKFRFYALDRDEPPHVHVVKDGKSLKIWLQSLEVARNKGYDDRETAQLLALVAERRDVWIGAWNDFFGL</sequence>
<name>A0ABV7K7K9_9HYPH</name>
<dbReference type="RefSeq" id="WP_378219812.1">
    <property type="nucleotide sequence ID" value="NZ_JBHRTK010000009.1"/>
</dbReference>
<protein>
    <submittedName>
        <fullName evidence="1">DUF4160 domain-containing protein</fullName>
    </submittedName>
</protein>
<evidence type="ECO:0000313" key="2">
    <source>
        <dbReference type="Proteomes" id="UP001595583"/>
    </source>
</evidence>
<dbReference type="Pfam" id="PF13711">
    <property type="entry name" value="DUF4160"/>
    <property type="match status" value="1"/>
</dbReference>
<dbReference type="Proteomes" id="UP001595583">
    <property type="component" value="Unassembled WGS sequence"/>
</dbReference>
<evidence type="ECO:0000313" key="1">
    <source>
        <dbReference type="EMBL" id="MFC3205996.1"/>
    </source>
</evidence>
<accession>A0ABV7K7K9</accession>
<organism evidence="1 2">
    <name type="scientific">Aquamicrobium soli</name>
    <dbReference type="NCBI Taxonomy" id="1811518"/>
    <lineage>
        <taxon>Bacteria</taxon>
        <taxon>Pseudomonadati</taxon>
        <taxon>Pseudomonadota</taxon>
        <taxon>Alphaproteobacteria</taxon>
        <taxon>Hyphomicrobiales</taxon>
        <taxon>Phyllobacteriaceae</taxon>
        <taxon>Aquamicrobium</taxon>
    </lineage>
</organism>
<gene>
    <name evidence="1" type="ORF">ACFOHJ_07215</name>
</gene>
<comment type="caution">
    <text evidence="1">The sequence shown here is derived from an EMBL/GenBank/DDBJ whole genome shotgun (WGS) entry which is preliminary data.</text>
</comment>
<keyword evidence="2" id="KW-1185">Reference proteome</keyword>
<dbReference type="InterPro" id="IPR025427">
    <property type="entry name" value="DUF4160"/>
</dbReference>
<proteinExistence type="predicted"/>